<dbReference type="InterPro" id="IPR001002">
    <property type="entry name" value="Chitin-bd_1"/>
</dbReference>
<sequence>MSFHGSLKYYVLIFCGLLVSISILYTSFFPVFGALFSDTHAESNSQDLLSLSDAISNVEFLRRDDFSCSVSKPCPNGACCGGAFEPLFCGYGDTYCGDTCVSNCSTVAECGKDAKVAGATCPLNICCRFCGTSSDFCDVSSCQSNCGTPSLPDGGSSFDVRNNVIGYYESWSASRACHLFPPNAIPVDGLQRVNFAFAYIDPNTLEVTTMDSTINEDLFKQVADVKSSTSGNAALEVYVSIGGWAFSDDQTATQPLFPNIAANAENRTLFAQNVLQFLTNYGFDGVDLDWEYPGAEDRGGSDTDVQSYPLLVKQLRETFDNSPKGDSLGITFTIPSSYWYLRWFDRPKMLPYVTSINMMTYDLHGAWDSHNHIGSIVQAHTNLTEIKLAMELLWRNNIPPEKVVLGLGFYGRAFTLSSTNCQTPGCLFSGASDKGPCTGEGGILGYFEIQDILNDPNQKIDVKYDEAAAINYFTYNTDQWISYDNETTFKQKVEYANSIGLGGLLIWAIDMDDNNFSALSGLLGRENLGSISSKALEDQAIVDTSDWASQNGQKCYMGTCGGGCLLGKEVEISRANSCSGGKPICCPIDAAPSCTWRGGESGRSCHGTCHTGEVTLFYDNYGIDGPKCFSPGQKVFCCKTTTYTEVIESCKYAGCGKDCDTGYESVASKYDPLICAFDQGGSGPQDRKLCCPTNPHISGCHWVGKGGCDQNNCDDNDIQLDLDDYGDSHKLCSLSGRSKSLCCNAPTSDSPFLPVALDRIFPTLPEKVDVPKWDLQALGLPMNIGPGAGGVDNQGFGFVLIDGPSGVVTTMSKRDGSDYVFLGCPVGKSRQNVRIFCNSNSLPSNCHELLEGGVDGTIIKLPEGCGPGTYAVAHSLSLSDNQKLPSIYTGAANRTVSDLEISYDFGLVKRDAGDVYIRIDYSNLESYWNTVVNSAGESKKRSTDDISKRFFSPNATSWKSRFDDVRSEASGDLDHTLFAKAFTSPLYSSSKSCEGEDDNYASIGFSGNVSSKTRFGYSFVGTIVPFNIVQAYGFSESEIEVIAMLDIQVYGGLKLPNTRANVFPSPVTSKEFSVPGLIHIKPSLQIVATLNANIEMAADFEVFFNTSTPTPITQYYPSSLGTANGSSEMQAMLLGDGFSDSTAGTARFGFMPTMQLDITIDSYSTGKVEIHEKISAFHDAFVAITSDDKNCPSLQAGISGAQISLESVAGSFTPWSGDDTSQQILSHTKSSDLPTICPRSFSGKSMISRDFPNDVIKYPAPYVFGNYYLITCAVGLGAGDLFIGPQPGDPEFCSTSPETFPYSGIFDDDGSELEYEDPEDIGPDSGITSLGFRSIEERTAWRQFPAFAIGFTKATVKSVSYPNWQRLLKYTAFVYRNYGQDFSKAATQCAVPILLNNLPRTTETVVEHVFEQQVLAKFIFTASGNVKKFPSGLIPTRAIIPTAAWDAFATIQVKSVITSEMGTMMHHLFSALGSYRYPGALSLVHRDLNALKGQLHRTNVLEFIGKDKWEALNTSQQFKNLMRFMATYDYMNFPDNEAILQTVYLVLLEELINWERNLALAEGISQWFIEFVDDFYKTMDLKARSFVTDKTTKIIQKAGGLTRSARIQEVAEAIQAQIPGTLRSSWMDSIGQKPGADLFLGQVPQAGST</sequence>
<dbReference type="Gene3D" id="3.20.20.80">
    <property type="entry name" value="Glycosidases"/>
    <property type="match status" value="1"/>
</dbReference>
<dbReference type="EC" id="3.2.1.14" evidence="3"/>
<dbReference type="GeneID" id="62235400"/>
<dbReference type="InterPro" id="IPR029070">
    <property type="entry name" value="Chitinase_insertion_sf"/>
</dbReference>
<dbReference type="Pfam" id="PF00704">
    <property type="entry name" value="Glyco_hydro_18"/>
    <property type="match status" value="1"/>
</dbReference>
<dbReference type="InterPro" id="IPR017853">
    <property type="entry name" value="GH"/>
</dbReference>
<keyword evidence="11" id="KW-1133">Transmembrane helix</keyword>
<keyword evidence="4" id="KW-0147">Chitin-binding</keyword>
<feature type="domain" description="GH18" evidence="12">
    <location>
        <begin position="162"/>
        <end position="526"/>
    </location>
</feature>
<keyword evidence="7" id="KW-0119">Carbohydrate metabolism</keyword>
<keyword evidence="11" id="KW-0812">Transmembrane</keyword>
<organism evidence="13 14">
    <name type="scientific">Botrytis deweyae</name>
    <dbReference type="NCBI Taxonomy" id="2478750"/>
    <lineage>
        <taxon>Eukaryota</taxon>
        <taxon>Fungi</taxon>
        <taxon>Dikarya</taxon>
        <taxon>Ascomycota</taxon>
        <taxon>Pezizomycotina</taxon>
        <taxon>Leotiomycetes</taxon>
        <taxon>Helotiales</taxon>
        <taxon>Sclerotiniaceae</taxon>
        <taxon>Botrytis</taxon>
    </lineage>
</organism>
<evidence type="ECO:0000256" key="6">
    <source>
        <dbReference type="ARBA" id="ARBA00023024"/>
    </source>
</evidence>
<evidence type="ECO:0000256" key="8">
    <source>
        <dbReference type="ARBA" id="ARBA00023295"/>
    </source>
</evidence>
<dbReference type="InterPro" id="IPR001579">
    <property type="entry name" value="Glyco_hydro_18_chit_AS"/>
</dbReference>
<dbReference type="Proteomes" id="UP000783213">
    <property type="component" value="Unassembled WGS sequence"/>
</dbReference>
<evidence type="ECO:0000256" key="7">
    <source>
        <dbReference type="ARBA" id="ARBA00023277"/>
    </source>
</evidence>
<dbReference type="PANTHER" id="PTHR11177:SF397">
    <property type="entry name" value="CHITINASE"/>
    <property type="match status" value="1"/>
</dbReference>
<keyword evidence="14" id="KW-1185">Reference proteome</keyword>
<evidence type="ECO:0000256" key="2">
    <source>
        <dbReference type="ARBA" id="ARBA00008682"/>
    </source>
</evidence>
<dbReference type="PANTHER" id="PTHR11177">
    <property type="entry name" value="CHITINASE"/>
    <property type="match status" value="1"/>
</dbReference>
<name>A0ABQ7IDM9_9HELO</name>
<dbReference type="SUPFAM" id="SSF54556">
    <property type="entry name" value="Chitinase insertion domain"/>
    <property type="match status" value="1"/>
</dbReference>
<evidence type="ECO:0000256" key="10">
    <source>
        <dbReference type="RuleBase" id="RU000489"/>
    </source>
</evidence>
<keyword evidence="8 10" id="KW-0326">Glycosidase</keyword>
<dbReference type="SMART" id="SM00270">
    <property type="entry name" value="ChtBD1"/>
    <property type="match status" value="2"/>
</dbReference>
<proteinExistence type="inferred from homology"/>
<evidence type="ECO:0000259" key="12">
    <source>
        <dbReference type="PROSITE" id="PS51910"/>
    </source>
</evidence>
<comment type="similarity">
    <text evidence="2">Belongs to the glycosyl hydrolase 18 family. Chitinase class V subfamily.</text>
</comment>
<evidence type="ECO:0000256" key="11">
    <source>
        <dbReference type="SAM" id="Phobius"/>
    </source>
</evidence>
<comment type="caution">
    <text evidence="13">The sequence shown here is derived from an EMBL/GenBank/DDBJ whole genome shotgun (WGS) entry which is preliminary data.</text>
</comment>
<dbReference type="Gene3D" id="3.30.60.10">
    <property type="entry name" value="Endochitinase-like"/>
    <property type="match status" value="1"/>
</dbReference>
<evidence type="ECO:0000256" key="1">
    <source>
        <dbReference type="ARBA" id="ARBA00000822"/>
    </source>
</evidence>
<protein>
    <recommendedName>
        <fullName evidence="3">chitinase</fullName>
        <ecNumber evidence="3">3.2.1.14</ecNumber>
    </recommendedName>
</protein>
<keyword evidence="9" id="KW-0624">Polysaccharide degradation</keyword>
<dbReference type="SUPFAM" id="SSF51445">
    <property type="entry name" value="(Trans)glycosidases"/>
    <property type="match status" value="1"/>
</dbReference>
<dbReference type="InterPro" id="IPR050314">
    <property type="entry name" value="Glycosyl_Hydrlase_18"/>
</dbReference>
<dbReference type="PROSITE" id="PS01095">
    <property type="entry name" value="GH18_1"/>
    <property type="match status" value="1"/>
</dbReference>
<gene>
    <name evidence="13" type="ORF">EAE98_008627</name>
</gene>
<evidence type="ECO:0000313" key="14">
    <source>
        <dbReference type="Proteomes" id="UP000783213"/>
    </source>
</evidence>
<dbReference type="CDD" id="cd00035">
    <property type="entry name" value="ChtBD1"/>
    <property type="match status" value="1"/>
</dbReference>
<dbReference type="PROSITE" id="PS51910">
    <property type="entry name" value="GH18_2"/>
    <property type="match status" value="1"/>
</dbReference>
<keyword evidence="11" id="KW-0472">Membrane</keyword>
<dbReference type="InterPro" id="IPR001223">
    <property type="entry name" value="Glyco_hydro18_cat"/>
</dbReference>
<evidence type="ECO:0000256" key="3">
    <source>
        <dbReference type="ARBA" id="ARBA00012729"/>
    </source>
</evidence>
<evidence type="ECO:0000256" key="4">
    <source>
        <dbReference type="ARBA" id="ARBA00022669"/>
    </source>
</evidence>
<reference evidence="13 14" key="1">
    <citation type="journal article" date="2020" name="Genome Biol. Evol.">
        <title>Comparative genomics of Sclerotiniaceae.</title>
        <authorList>
            <person name="Valero Jimenez C.A."/>
            <person name="Steentjes M."/>
            <person name="Scholten O.E."/>
            <person name="Van Kan J.A.L."/>
        </authorList>
    </citation>
    <scope>NUCLEOTIDE SEQUENCE [LARGE SCALE GENOMIC DNA]</scope>
    <source>
        <strain evidence="13 14">B1</strain>
    </source>
</reference>
<evidence type="ECO:0000256" key="9">
    <source>
        <dbReference type="ARBA" id="ARBA00023326"/>
    </source>
</evidence>
<comment type="catalytic activity">
    <reaction evidence="1">
        <text>Random endo-hydrolysis of N-acetyl-beta-D-glucosaminide (1-&gt;4)-beta-linkages in chitin and chitodextrins.</text>
        <dbReference type="EC" id="3.2.1.14"/>
    </reaction>
</comment>
<dbReference type="Gene3D" id="3.10.50.10">
    <property type="match status" value="1"/>
</dbReference>
<dbReference type="InterPro" id="IPR011583">
    <property type="entry name" value="Chitinase_II/V-like_cat"/>
</dbReference>
<accession>A0ABQ7IDM9</accession>
<keyword evidence="6" id="KW-0146">Chitin degradation</keyword>
<keyword evidence="5 10" id="KW-0378">Hydrolase</keyword>
<dbReference type="SMART" id="SM00636">
    <property type="entry name" value="Glyco_18"/>
    <property type="match status" value="1"/>
</dbReference>
<feature type="transmembrane region" description="Helical" evidence="11">
    <location>
        <begin position="9"/>
        <end position="36"/>
    </location>
</feature>
<evidence type="ECO:0000313" key="13">
    <source>
        <dbReference type="EMBL" id="KAF7921201.1"/>
    </source>
</evidence>
<dbReference type="InterPro" id="IPR036861">
    <property type="entry name" value="Endochitinase-like_sf"/>
</dbReference>
<dbReference type="RefSeq" id="XP_038807331.1">
    <property type="nucleotide sequence ID" value="XM_038956250.1"/>
</dbReference>
<dbReference type="EMBL" id="RCSX01000023">
    <property type="protein sequence ID" value="KAF7921201.1"/>
    <property type="molecule type" value="Genomic_DNA"/>
</dbReference>
<evidence type="ECO:0000256" key="5">
    <source>
        <dbReference type="ARBA" id="ARBA00022801"/>
    </source>
</evidence>